<sequence>MNLHKKVEGILYNYKKMKAEIESIKIEIKDIESQYEGVSGISYEEKTGPTNKFNSSVENEVTEKEYIISKLKRELNKKESIVKKVDNAINNVLNETEKKVIELKCFEGLQYKYIEQKLSINKDYACELKRKSIEKMIPLICVKEYYKEIT</sequence>
<evidence type="ECO:0000313" key="2">
    <source>
        <dbReference type="Proteomes" id="UP001144612"/>
    </source>
</evidence>
<dbReference type="RefSeq" id="WP_268061264.1">
    <property type="nucleotide sequence ID" value="NZ_JAPQFJ010000008.1"/>
</dbReference>
<comment type="caution">
    <text evidence="1">The sequence shown here is derived from an EMBL/GenBank/DDBJ whole genome shotgun (WGS) entry which is preliminary data.</text>
</comment>
<reference evidence="1" key="1">
    <citation type="submission" date="2022-12" db="EMBL/GenBank/DDBJ databases">
        <title>Clostridium sp. nov., isolated from industrial wastewater.</title>
        <authorList>
            <person name="Jiayan W."/>
        </authorList>
    </citation>
    <scope>NUCLEOTIDE SEQUENCE</scope>
    <source>
        <strain evidence="1">ZC22-4</strain>
    </source>
</reference>
<proteinExistence type="predicted"/>
<name>A0ABT4D994_9CLOT</name>
<accession>A0ABT4D994</accession>
<dbReference type="Gene3D" id="1.20.140.160">
    <property type="match status" value="1"/>
</dbReference>
<dbReference type="Proteomes" id="UP001144612">
    <property type="component" value="Unassembled WGS sequence"/>
</dbReference>
<protein>
    <submittedName>
        <fullName evidence="1">Siderophore-interacting protein</fullName>
    </submittedName>
</protein>
<organism evidence="1 2">
    <name type="scientific">Clostridium brassicae</name>
    <dbReference type="NCBI Taxonomy" id="2999072"/>
    <lineage>
        <taxon>Bacteria</taxon>
        <taxon>Bacillati</taxon>
        <taxon>Bacillota</taxon>
        <taxon>Clostridia</taxon>
        <taxon>Eubacteriales</taxon>
        <taxon>Clostridiaceae</taxon>
        <taxon>Clostridium</taxon>
    </lineage>
</organism>
<keyword evidence="2" id="KW-1185">Reference proteome</keyword>
<evidence type="ECO:0000313" key="1">
    <source>
        <dbReference type="EMBL" id="MCY6958850.1"/>
    </source>
</evidence>
<dbReference type="EMBL" id="JAPQFJ010000008">
    <property type="protein sequence ID" value="MCY6958850.1"/>
    <property type="molecule type" value="Genomic_DNA"/>
</dbReference>
<gene>
    <name evidence="1" type="ORF">OW729_09570</name>
</gene>